<organism evidence="5 6">
    <name type="scientific">Buchnera aphidicola</name>
    <name type="common">Artemisaphis artemisicola</name>
    <dbReference type="NCBI Taxonomy" id="1241836"/>
    <lineage>
        <taxon>Bacteria</taxon>
        <taxon>Pseudomonadati</taxon>
        <taxon>Pseudomonadota</taxon>
        <taxon>Gammaproteobacteria</taxon>
        <taxon>Enterobacterales</taxon>
        <taxon>Erwiniaceae</taxon>
        <taxon>Buchnera</taxon>
    </lineage>
</organism>
<evidence type="ECO:0000256" key="2">
    <source>
        <dbReference type="ARBA" id="ARBA00022112"/>
    </source>
</evidence>
<feature type="binding site" evidence="4">
    <location>
        <position position="64"/>
    </location>
    <ligand>
        <name>a divalent metal cation</name>
        <dbReference type="ChEBI" id="CHEBI:60240"/>
        <label>2</label>
    </ligand>
</feature>
<feature type="binding site" evidence="4">
    <location>
        <position position="63"/>
    </location>
    <ligand>
        <name>a divalent metal cation</name>
        <dbReference type="ChEBI" id="CHEBI:60240"/>
        <label>1</label>
    </ligand>
</feature>
<dbReference type="NCBIfam" id="TIGR00486">
    <property type="entry name" value="YbgI_SA1388"/>
    <property type="match status" value="1"/>
</dbReference>
<accession>A0A4D6XF05</accession>
<keyword evidence="3 4" id="KW-0479">Metal-binding</keyword>
<dbReference type="OrthoDB" id="9800881at2"/>
<dbReference type="InterPro" id="IPR002678">
    <property type="entry name" value="DUF34/NIF3"/>
</dbReference>
<dbReference type="PANTHER" id="PTHR13799:SF14">
    <property type="entry name" value="GTP CYCLOHYDROLASE 1 TYPE 2 HOMOLOG"/>
    <property type="match status" value="1"/>
</dbReference>
<evidence type="ECO:0000313" key="5">
    <source>
        <dbReference type="EMBL" id="QCI15976.1"/>
    </source>
</evidence>
<dbReference type="AlphaFoldDB" id="A0A4D6XF05"/>
<dbReference type="Pfam" id="PF01784">
    <property type="entry name" value="DUF34_NIF3"/>
    <property type="match status" value="1"/>
</dbReference>
<gene>
    <name evidence="5" type="ORF">D9V59_01510</name>
</gene>
<dbReference type="FunFam" id="3.40.1390.30:FF:000002">
    <property type="entry name" value="Nif3-like dinuclear metal center protein"/>
    <property type="match status" value="1"/>
</dbReference>
<dbReference type="SUPFAM" id="SSF102705">
    <property type="entry name" value="NIF3 (NGG1p interacting factor 3)-like"/>
    <property type="match status" value="1"/>
</dbReference>
<dbReference type="InterPro" id="IPR036069">
    <property type="entry name" value="DUF34/NIF3_sf"/>
</dbReference>
<feature type="binding site" evidence="4">
    <location>
        <position position="220"/>
    </location>
    <ligand>
        <name>a divalent metal cation</name>
        <dbReference type="ChEBI" id="CHEBI:60240"/>
        <label>1</label>
    </ligand>
</feature>
<feature type="binding site" evidence="4">
    <location>
        <position position="216"/>
    </location>
    <ligand>
        <name>a divalent metal cation</name>
        <dbReference type="ChEBI" id="CHEBI:60240"/>
        <label>1</label>
    </ligand>
</feature>
<comment type="similarity">
    <text evidence="1">Belongs to the GTP cyclohydrolase I type 2/NIF3 family.</text>
</comment>
<evidence type="ECO:0000313" key="6">
    <source>
        <dbReference type="Proteomes" id="UP000298654"/>
    </source>
</evidence>
<feature type="binding site" evidence="4">
    <location>
        <position position="101"/>
    </location>
    <ligand>
        <name>a divalent metal cation</name>
        <dbReference type="ChEBI" id="CHEBI:60240"/>
        <label>1</label>
    </ligand>
</feature>
<reference evidence="5 6" key="2">
    <citation type="submission" date="2019-05" db="EMBL/GenBank/DDBJ databases">
        <title>Genome evolution of the obligate endosymbiont Buchnera aphidicola.</title>
        <authorList>
            <person name="Moran N.A."/>
        </authorList>
    </citation>
    <scope>NUCLEOTIDE SEQUENCE [LARGE SCALE GENOMIC DNA]</scope>
    <source>
        <strain evidence="5 6">Aar</strain>
    </source>
</reference>
<reference evidence="5 6" key="1">
    <citation type="submission" date="2018-12" db="EMBL/GenBank/DDBJ databases">
        <authorList>
            <person name="Chong R.A."/>
        </authorList>
    </citation>
    <scope>NUCLEOTIDE SEQUENCE [LARGE SCALE GENOMIC DNA]</scope>
    <source>
        <strain evidence="5 6">Aar</strain>
    </source>
</reference>
<name>A0A4D6XF05_9GAMM</name>
<evidence type="ECO:0000256" key="1">
    <source>
        <dbReference type="ARBA" id="ARBA00006964"/>
    </source>
</evidence>
<dbReference type="GO" id="GO:0005737">
    <property type="term" value="C:cytoplasm"/>
    <property type="evidence" value="ECO:0007669"/>
    <property type="project" value="TreeGrafter"/>
</dbReference>
<protein>
    <recommendedName>
        <fullName evidence="2">GTP cyclohydrolase 1 type 2 homolog</fullName>
    </recommendedName>
</protein>
<dbReference type="PANTHER" id="PTHR13799">
    <property type="entry name" value="NGG1 INTERACTING FACTOR 3"/>
    <property type="match status" value="1"/>
</dbReference>
<dbReference type="GO" id="GO:0046872">
    <property type="term" value="F:metal ion binding"/>
    <property type="evidence" value="ECO:0007669"/>
    <property type="project" value="UniProtKB-KW"/>
</dbReference>
<dbReference type="RefSeq" id="WP_158364424.1">
    <property type="nucleotide sequence ID" value="NZ_CP034900.1"/>
</dbReference>
<dbReference type="EMBL" id="CP034900">
    <property type="protein sequence ID" value="QCI15976.1"/>
    <property type="molecule type" value="Genomic_DNA"/>
</dbReference>
<evidence type="ECO:0000256" key="4">
    <source>
        <dbReference type="PIRSR" id="PIRSR602678-1"/>
    </source>
</evidence>
<evidence type="ECO:0000256" key="3">
    <source>
        <dbReference type="ARBA" id="ARBA00022723"/>
    </source>
</evidence>
<sequence length="248" mass="28427">MNNFFLENILNKKLLSCTYKDIVPNGLQIEGKSTVKKIITGVTACQDLLDQAVLYNADAIIVHHGYFWKNESKYIHNMQRKRLKTILSNNINLYSWHLPLDIHPELGNNAQIAKKLNICIQKNIITPYVFWGNFKKKITGFQLSKIIEEKFKKHPIHISKNAPNYINHIAWCSGRGQGFIKDAYKFGIDAFLTGEISEETTHIAQELGLHFFALGHHATEKDGIKALGKWLVKKHDLDVNFIDIYNPA</sequence>
<dbReference type="Gene3D" id="3.40.1390.30">
    <property type="entry name" value="NIF3 (NGG1p interacting factor 3)-like"/>
    <property type="match status" value="2"/>
</dbReference>
<dbReference type="Proteomes" id="UP000298654">
    <property type="component" value="Chromosome"/>
</dbReference>
<proteinExistence type="inferred from homology"/>